<accession>A0AAQ4CPY9</accession>
<organism evidence="1 2">
    <name type="scientific">Saccharolobus caldissimus</name>
    <dbReference type="NCBI Taxonomy" id="1702097"/>
    <lineage>
        <taxon>Archaea</taxon>
        <taxon>Thermoproteota</taxon>
        <taxon>Thermoprotei</taxon>
        <taxon>Sulfolobales</taxon>
        <taxon>Sulfolobaceae</taxon>
        <taxon>Saccharolobus</taxon>
    </lineage>
</organism>
<proteinExistence type="predicted"/>
<gene>
    <name evidence="1" type="ORF">SACC_08870</name>
</gene>
<dbReference type="Proteomes" id="UP001319921">
    <property type="component" value="Chromosome"/>
</dbReference>
<protein>
    <submittedName>
        <fullName evidence="1">Uncharacterized protein</fullName>
    </submittedName>
</protein>
<name>A0AAQ4CPY9_9CREN</name>
<keyword evidence="2" id="KW-1185">Reference proteome</keyword>
<dbReference type="EMBL" id="AP025226">
    <property type="protein sequence ID" value="BDB97870.1"/>
    <property type="molecule type" value="Genomic_DNA"/>
</dbReference>
<dbReference type="KEGG" id="scas:SACC_08870"/>
<evidence type="ECO:0000313" key="1">
    <source>
        <dbReference type="EMBL" id="BDB97870.1"/>
    </source>
</evidence>
<evidence type="ECO:0000313" key="2">
    <source>
        <dbReference type="Proteomes" id="UP001319921"/>
    </source>
</evidence>
<reference evidence="1 2" key="1">
    <citation type="journal article" date="2022" name="Microbiol. Resour. Announc.">
        <title>Complete Genome Sequence of the Hyperthermophilic and Acidophilic Archaeon Saccharolobus caldissimus Strain HS-3T.</title>
        <authorList>
            <person name="Sakai H.D."/>
            <person name="Kurosawa N."/>
        </authorList>
    </citation>
    <scope>NUCLEOTIDE SEQUENCE [LARGE SCALE GENOMIC DNA]</scope>
    <source>
        <strain evidence="1 2">JCM32116</strain>
    </source>
</reference>
<dbReference type="AlphaFoldDB" id="A0AAQ4CPY9"/>
<sequence>MDVASDPGYTPLFGEITKVTSPQFVGIVF</sequence>